<gene>
    <name evidence="2" type="ORF">M6B38_113080</name>
    <name evidence="1" type="ORF">M6B38_396275</name>
</gene>
<dbReference type="EMBL" id="JANAVB010025400">
    <property type="protein sequence ID" value="KAJ6820619.1"/>
    <property type="molecule type" value="Genomic_DNA"/>
</dbReference>
<organism evidence="1 3">
    <name type="scientific">Iris pallida</name>
    <name type="common">Sweet iris</name>
    <dbReference type="NCBI Taxonomy" id="29817"/>
    <lineage>
        <taxon>Eukaryota</taxon>
        <taxon>Viridiplantae</taxon>
        <taxon>Streptophyta</taxon>
        <taxon>Embryophyta</taxon>
        <taxon>Tracheophyta</taxon>
        <taxon>Spermatophyta</taxon>
        <taxon>Magnoliopsida</taxon>
        <taxon>Liliopsida</taxon>
        <taxon>Asparagales</taxon>
        <taxon>Iridaceae</taxon>
        <taxon>Iridoideae</taxon>
        <taxon>Irideae</taxon>
        <taxon>Iris</taxon>
    </lineage>
</organism>
<dbReference type="Proteomes" id="UP001140949">
    <property type="component" value="Unassembled WGS sequence"/>
</dbReference>
<comment type="caution">
    <text evidence="1">The sequence shown here is derived from an EMBL/GenBank/DDBJ whole genome shotgun (WGS) entry which is preliminary data.</text>
</comment>
<sequence length="69" mass="8097">MTKMLNPAMKVLIRSDHASHPSRAGFSIFKPGPSCSRARFRIWWSESQFNHHTLDSYRLALLLHIRVYE</sequence>
<accession>A0AAX6FVY6</accession>
<reference evidence="1" key="2">
    <citation type="submission" date="2023-04" db="EMBL/GenBank/DDBJ databases">
        <authorList>
            <person name="Bruccoleri R.E."/>
            <person name="Oakeley E.J."/>
            <person name="Faust A.-M."/>
            <person name="Dessus-Babus S."/>
            <person name="Altorfer M."/>
            <person name="Burckhardt D."/>
            <person name="Oertli M."/>
            <person name="Naumann U."/>
            <person name="Petersen F."/>
            <person name="Wong J."/>
        </authorList>
    </citation>
    <scope>NUCLEOTIDE SEQUENCE</scope>
    <source>
        <strain evidence="1">GSM-AAB239-AS_SAM_17_03QT</strain>
        <tissue evidence="1">Leaf</tissue>
    </source>
</reference>
<name>A0AAX6FVY6_IRIPA</name>
<dbReference type="AlphaFoldDB" id="A0AAX6FVY6"/>
<reference evidence="1" key="1">
    <citation type="journal article" date="2023" name="GigaByte">
        <title>Genome assembly of the bearded iris, Iris pallida Lam.</title>
        <authorList>
            <person name="Bruccoleri R.E."/>
            <person name="Oakeley E.J."/>
            <person name="Faust A.M.E."/>
            <person name="Altorfer M."/>
            <person name="Dessus-Babus S."/>
            <person name="Burckhardt D."/>
            <person name="Oertli M."/>
            <person name="Naumann U."/>
            <person name="Petersen F."/>
            <person name="Wong J."/>
        </authorList>
    </citation>
    <scope>NUCLEOTIDE SEQUENCE</scope>
    <source>
        <strain evidence="1">GSM-AAB239-AS_SAM_17_03QT</strain>
    </source>
</reference>
<evidence type="ECO:0000313" key="3">
    <source>
        <dbReference type="Proteomes" id="UP001140949"/>
    </source>
</evidence>
<keyword evidence="3" id="KW-1185">Reference proteome</keyword>
<protein>
    <submittedName>
        <fullName evidence="1">NDR1/HIN1-like protein 13</fullName>
    </submittedName>
</protein>
<dbReference type="EMBL" id="JANAVB010000397">
    <property type="protein sequence ID" value="KAJ6853831.1"/>
    <property type="molecule type" value="Genomic_DNA"/>
</dbReference>
<proteinExistence type="predicted"/>
<evidence type="ECO:0000313" key="1">
    <source>
        <dbReference type="EMBL" id="KAJ6820619.1"/>
    </source>
</evidence>
<evidence type="ECO:0000313" key="2">
    <source>
        <dbReference type="EMBL" id="KAJ6853831.1"/>
    </source>
</evidence>